<organism evidence="5 6">
    <name type="scientific">Bifidobacterium mongoliense DSM 21395</name>
    <dbReference type="NCBI Taxonomy" id="1437603"/>
    <lineage>
        <taxon>Bacteria</taxon>
        <taxon>Bacillati</taxon>
        <taxon>Actinomycetota</taxon>
        <taxon>Actinomycetes</taxon>
        <taxon>Bifidobacteriales</taxon>
        <taxon>Bifidobacteriaceae</taxon>
        <taxon>Bifidobacterium</taxon>
    </lineage>
</organism>
<dbReference type="InterPro" id="IPR002104">
    <property type="entry name" value="Integrase_catalytic"/>
</dbReference>
<keyword evidence="2" id="KW-0238">DNA-binding</keyword>
<reference evidence="5 6" key="1">
    <citation type="submission" date="2014-03" db="EMBL/GenBank/DDBJ databases">
        <title>Genomics of Bifidobacteria.</title>
        <authorList>
            <person name="Ventura M."/>
            <person name="Milani C."/>
            <person name="Lugli G.A."/>
        </authorList>
    </citation>
    <scope>NUCLEOTIDE SEQUENCE [LARGE SCALE GENOMIC DNA]</scope>
    <source>
        <strain evidence="5 6">DSM 21395</strain>
    </source>
</reference>
<dbReference type="InterPro" id="IPR058717">
    <property type="entry name" value="Phage_L5_Integrase_N"/>
</dbReference>
<evidence type="ECO:0000313" key="6">
    <source>
        <dbReference type="Proteomes" id="UP000029082"/>
    </source>
</evidence>
<dbReference type="eggNOG" id="COG0582">
    <property type="taxonomic scope" value="Bacteria"/>
</dbReference>
<dbReference type="AlphaFoldDB" id="A0A087BSD3"/>
<dbReference type="SUPFAM" id="SSF56349">
    <property type="entry name" value="DNA breaking-rejoining enzymes"/>
    <property type="match status" value="1"/>
</dbReference>
<keyword evidence="6" id="KW-1185">Reference proteome</keyword>
<dbReference type="PANTHER" id="PTHR30349:SF64">
    <property type="entry name" value="PROPHAGE INTEGRASE INTD-RELATED"/>
    <property type="match status" value="1"/>
</dbReference>
<dbReference type="RefSeq" id="WP_161786306.1">
    <property type="nucleotide sequence ID" value="NZ_JDUO01000002.1"/>
</dbReference>
<evidence type="ECO:0000256" key="3">
    <source>
        <dbReference type="ARBA" id="ARBA00023172"/>
    </source>
</evidence>
<gene>
    <name evidence="5" type="ORF">BMON_1602</name>
</gene>
<dbReference type="Pfam" id="PF26003">
    <property type="entry name" value="Integrase_N_phage"/>
    <property type="match status" value="1"/>
</dbReference>
<accession>A0A087BSD3</accession>
<protein>
    <submittedName>
        <fullName evidence="5">Integrase</fullName>
    </submittedName>
</protein>
<dbReference type="Gene3D" id="1.10.443.10">
    <property type="entry name" value="Intergrase catalytic core"/>
    <property type="match status" value="1"/>
</dbReference>
<dbReference type="Gene3D" id="1.10.150.130">
    <property type="match status" value="1"/>
</dbReference>
<dbReference type="GO" id="GO:0015074">
    <property type="term" value="P:DNA integration"/>
    <property type="evidence" value="ECO:0007669"/>
    <property type="project" value="InterPro"/>
</dbReference>
<dbReference type="InterPro" id="IPR013762">
    <property type="entry name" value="Integrase-like_cat_sf"/>
</dbReference>
<sequence>MSRTTVEMVTYQHKGKTMTRKKRDTTFGTLKRLKSGKFQPIYLGPDKKRYYASACNTEKQAREFLADRDYEIKHGQWKPPASIEAEDFGRYATIWVRQRQTRKGSALRPSTIALYERELDSGLQGFARCPLTYITPPMVREWHGKRCEQAGETTAGAEARLLHAILATAMKDGTITRNPVPSELLRSKTGNGHRAPTAEELANIIAALPDKWRLCAYIAAFGGLRFGEWVRLERQDLDEVDGHVVVHVTCQAQRVGGEWLIRPPKSSEGVRSVSLPLWLTDIVNDHLKRFVGPFPASLIFAPDKNGTRYVSESTWSHKWSRALDKAHISDVIRPHDLRHYFGSALADAGVGIRQLQNALGHGTARASLGYLESSRGLPESLADRLQRLPAATDTNIVNYPSRENGTEALAS</sequence>
<dbReference type="GO" id="GO:0006310">
    <property type="term" value="P:DNA recombination"/>
    <property type="evidence" value="ECO:0007669"/>
    <property type="project" value="UniProtKB-KW"/>
</dbReference>
<dbReference type="EMBL" id="JGZE01000030">
    <property type="protein sequence ID" value="KFI73933.1"/>
    <property type="molecule type" value="Genomic_DNA"/>
</dbReference>
<dbReference type="OrthoDB" id="1822491at2"/>
<dbReference type="InterPro" id="IPR010998">
    <property type="entry name" value="Integrase_recombinase_N"/>
</dbReference>
<evidence type="ECO:0000313" key="5">
    <source>
        <dbReference type="EMBL" id="KFI73933.1"/>
    </source>
</evidence>
<dbReference type="Pfam" id="PF00589">
    <property type="entry name" value="Phage_integrase"/>
    <property type="match status" value="1"/>
</dbReference>
<keyword evidence="3" id="KW-0233">DNA recombination</keyword>
<dbReference type="InterPro" id="IPR050090">
    <property type="entry name" value="Tyrosine_recombinase_XerCD"/>
</dbReference>
<dbReference type="Proteomes" id="UP000029082">
    <property type="component" value="Unassembled WGS sequence"/>
</dbReference>
<comment type="similarity">
    <text evidence="1">Belongs to the 'phage' integrase family.</text>
</comment>
<evidence type="ECO:0000256" key="1">
    <source>
        <dbReference type="ARBA" id="ARBA00008857"/>
    </source>
</evidence>
<evidence type="ECO:0000259" key="4">
    <source>
        <dbReference type="PROSITE" id="PS51898"/>
    </source>
</evidence>
<proteinExistence type="inferred from homology"/>
<dbReference type="InterPro" id="IPR011010">
    <property type="entry name" value="DNA_brk_join_enz"/>
</dbReference>
<dbReference type="GO" id="GO:0003677">
    <property type="term" value="F:DNA binding"/>
    <property type="evidence" value="ECO:0007669"/>
    <property type="project" value="UniProtKB-KW"/>
</dbReference>
<comment type="caution">
    <text evidence="5">The sequence shown here is derived from an EMBL/GenBank/DDBJ whole genome shotgun (WGS) entry which is preliminary data.</text>
</comment>
<name>A0A087BSD3_9BIFI</name>
<dbReference type="GeneID" id="93094096"/>
<dbReference type="STRING" id="1437603.GCA_000771525_00870"/>
<feature type="domain" description="Tyr recombinase" evidence="4">
    <location>
        <begin position="191"/>
        <end position="383"/>
    </location>
</feature>
<dbReference type="PROSITE" id="PS51898">
    <property type="entry name" value="TYR_RECOMBINASE"/>
    <property type="match status" value="1"/>
</dbReference>
<evidence type="ECO:0000256" key="2">
    <source>
        <dbReference type="ARBA" id="ARBA00023125"/>
    </source>
</evidence>
<dbReference type="PANTHER" id="PTHR30349">
    <property type="entry name" value="PHAGE INTEGRASE-RELATED"/>
    <property type="match status" value="1"/>
</dbReference>